<feature type="region of interest" description="Disordered" evidence="9">
    <location>
        <begin position="419"/>
        <end position="474"/>
    </location>
</feature>
<feature type="compositionally biased region" description="Low complexity" evidence="9">
    <location>
        <begin position="203"/>
        <end position="214"/>
    </location>
</feature>
<feature type="compositionally biased region" description="Low complexity" evidence="9">
    <location>
        <begin position="160"/>
        <end position="174"/>
    </location>
</feature>
<evidence type="ECO:0000256" key="5">
    <source>
        <dbReference type="ARBA" id="ARBA00022491"/>
    </source>
</evidence>
<dbReference type="OrthoDB" id="5345625at2759"/>
<evidence type="ECO:0000256" key="2">
    <source>
        <dbReference type="ARBA" id="ARBA00004496"/>
    </source>
</evidence>
<feature type="compositionally biased region" description="Basic residues" evidence="9">
    <location>
        <begin position="394"/>
        <end position="403"/>
    </location>
</feature>
<feature type="compositionally biased region" description="Low complexity" evidence="9">
    <location>
        <begin position="419"/>
        <end position="432"/>
    </location>
</feature>
<feature type="region of interest" description="Disordered" evidence="9">
    <location>
        <begin position="154"/>
        <end position="179"/>
    </location>
</feature>
<reference evidence="10 11" key="1">
    <citation type="journal article" date="2016" name="Proc. Natl. Acad. Sci. U.S.A.">
        <title>Comparative genomics of biotechnologically important yeasts.</title>
        <authorList>
            <person name="Riley R."/>
            <person name="Haridas S."/>
            <person name="Wolfe K.H."/>
            <person name="Lopes M.R."/>
            <person name="Hittinger C.T."/>
            <person name="Goeker M."/>
            <person name="Salamov A.A."/>
            <person name="Wisecaver J.H."/>
            <person name="Long T.M."/>
            <person name="Calvey C.H."/>
            <person name="Aerts A.L."/>
            <person name="Barry K.W."/>
            <person name="Choi C."/>
            <person name="Clum A."/>
            <person name="Coughlan A.Y."/>
            <person name="Deshpande S."/>
            <person name="Douglass A.P."/>
            <person name="Hanson S.J."/>
            <person name="Klenk H.-P."/>
            <person name="LaButti K.M."/>
            <person name="Lapidus A."/>
            <person name="Lindquist E.A."/>
            <person name="Lipzen A.M."/>
            <person name="Meier-Kolthoff J.P."/>
            <person name="Ohm R.A."/>
            <person name="Otillar R.P."/>
            <person name="Pangilinan J.L."/>
            <person name="Peng Y."/>
            <person name="Rokas A."/>
            <person name="Rosa C.A."/>
            <person name="Scheuner C."/>
            <person name="Sibirny A.A."/>
            <person name="Slot J.C."/>
            <person name="Stielow J.B."/>
            <person name="Sun H."/>
            <person name="Kurtzman C.P."/>
            <person name="Blackwell M."/>
            <person name="Grigoriev I.V."/>
            <person name="Jeffries T.W."/>
        </authorList>
    </citation>
    <scope>NUCLEOTIDE SEQUENCE [LARGE SCALE GENOMIC DNA]</scope>
    <source>
        <strain evidence="10 11">NRRL Y-2026</strain>
    </source>
</reference>
<keyword evidence="11" id="KW-1185">Reference proteome</keyword>
<evidence type="ECO:0000256" key="8">
    <source>
        <dbReference type="ARBA" id="ARBA00023242"/>
    </source>
</evidence>
<gene>
    <name evidence="10" type="ORF">PICMEDRAFT_12663</name>
</gene>
<dbReference type="InterPro" id="IPR013734">
    <property type="entry name" value="TF_Nrm1/Whi5"/>
</dbReference>
<comment type="similarity">
    <text evidence="3">Belongs to the WHI5/NRM1 family.</text>
</comment>
<keyword evidence="6" id="KW-0805">Transcription regulation</keyword>
<keyword evidence="8" id="KW-0539">Nucleus</keyword>
<keyword evidence="4" id="KW-0963">Cytoplasm</keyword>
<evidence type="ECO:0000256" key="7">
    <source>
        <dbReference type="ARBA" id="ARBA00023163"/>
    </source>
</evidence>
<accession>A0A1E3NFJ1</accession>
<dbReference type="GO" id="GO:0005737">
    <property type="term" value="C:cytoplasm"/>
    <property type="evidence" value="ECO:0007669"/>
    <property type="project" value="UniProtKB-SubCell"/>
</dbReference>
<dbReference type="GeneID" id="30176641"/>
<dbReference type="EMBL" id="KV454005">
    <property type="protein sequence ID" value="ODQ44907.1"/>
    <property type="molecule type" value="Genomic_DNA"/>
</dbReference>
<dbReference type="AlphaFoldDB" id="A0A1E3NFJ1"/>
<evidence type="ECO:0000256" key="6">
    <source>
        <dbReference type="ARBA" id="ARBA00023015"/>
    </source>
</evidence>
<proteinExistence type="inferred from homology"/>
<evidence type="ECO:0000256" key="3">
    <source>
        <dbReference type="ARBA" id="ARBA00006922"/>
    </source>
</evidence>
<evidence type="ECO:0000256" key="1">
    <source>
        <dbReference type="ARBA" id="ARBA00004123"/>
    </source>
</evidence>
<evidence type="ECO:0000256" key="9">
    <source>
        <dbReference type="SAM" id="MobiDB-lite"/>
    </source>
</evidence>
<dbReference type="Proteomes" id="UP000094455">
    <property type="component" value="Unassembled WGS sequence"/>
</dbReference>
<feature type="compositionally biased region" description="Polar residues" evidence="9">
    <location>
        <begin position="347"/>
        <end position="359"/>
    </location>
</feature>
<dbReference type="Pfam" id="PF08528">
    <property type="entry name" value="Whi5"/>
    <property type="match status" value="1"/>
</dbReference>
<evidence type="ECO:0000256" key="4">
    <source>
        <dbReference type="ARBA" id="ARBA00022490"/>
    </source>
</evidence>
<protein>
    <submittedName>
        <fullName evidence="10">Uncharacterized protein</fullName>
    </submittedName>
</protein>
<name>A0A1E3NFJ1_9ASCO</name>
<feature type="region of interest" description="Disordered" evidence="9">
    <location>
        <begin position="198"/>
        <end position="226"/>
    </location>
</feature>
<comment type="subcellular location">
    <subcellularLocation>
        <location evidence="2">Cytoplasm</location>
    </subcellularLocation>
    <subcellularLocation>
        <location evidence="1">Nucleus</location>
    </subcellularLocation>
</comment>
<dbReference type="RefSeq" id="XP_019016020.1">
    <property type="nucleotide sequence ID" value="XM_019159954.1"/>
</dbReference>
<organism evidence="10 11">
    <name type="scientific">Pichia membranifaciens NRRL Y-2026</name>
    <dbReference type="NCBI Taxonomy" id="763406"/>
    <lineage>
        <taxon>Eukaryota</taxon>
        <taxon>Fungi</taxon>
        <taxon>Dikarya</taxon>
        <taxon>Ascomycota</taxon>
        <taxon>Saccharomycotina</taxon>
        <taxon>Pichiomycetes</taxon>
        <taxon>Pichiales</taxon>
        <taxon>Pichiaceae</taxon>
        <taxon>Pichia</taxon>
    </lineage>
</organism>
<feature type="region of interest" description="Disordered" evidence="9">
    <location>
        <begin position="392"/>
        <end position="411"/>
    </location>
</feature>
<keyword evidence="7" id="KW-0804">Transcription</keyword>
<keyword evidence="5" id="KW-0678">Repressor</keyword>
<evidence type="ECO:0000313" key="10">
    <source>
        <dbReference type="EMBL" id="ODQ44907.1"/>
    </source>
</evidence>
<evidence type="ECO:0000313" key="11">
    <source>
        <dbReference type="Proteomes" id="UP000094455"/>
    </source>
</evidence>
<dbReference type="GO" id="GO:0005634">
    <property type="term" value="C:nucleus"/>
    <property type="evidence" value="ECO:0007669"/>
    <property type="project" value="UniProtKB-SubCell"/>
</dbReference>
<feature type="compositionally biased region" description="Polar residues" evidence="9">
    <location>
        <begin position="454"/>
        <end position="467"/>
    </location>
</feature>
<feature type="region of interest" description="Disordered" evidence="9">
    <location>
        <begin position="336"/>
        <end position="360"/>
    </location>
</feature>
<sequence>MTLHKPASRPVLGVVSDSKLNISNNNNSNSNSTGEDFFASKSFLRHNAHSTPIRGKTHGVNVMKRSASAAFKGSDERVANAPVKRDALSDLDDEDSPKLKRARLLKMKLKLAYFKVKTNQTETPLHELKFPSSLAGPEPLGSFQQASIFHSTKLTKKRSASSSSSSAHRTSALKGGQKKSIMDDIVTKKGAFANLKRFNREYNSNNGNSGSNSNRDPASMQYSTVPSSAPPGILTFNHHFHHSHLNNGTAPAFVSSVTSPSKFAISAMDKKQVKLPPVPKLLGYPASNIFHISRHSLLDSQNNGDTNQNTIGNSNSIATATASTSTVHDFHDTTIDEKPETEKEGNDTTILQNESTSTPLLRRRHSIDQMERNDPDLTILQTNNSVLMSTPVRQKGKQVKKPKNGAQTKARSLTVPATSTNTTTNINTNSAIEFTTPSSKKRLPSLSEGRNQKNENTSNSLKHNNSILKDEDETQLMSSPTRLLSTPSSIGAAKCLLQLAHR</sequence>
<feature type="compositionally biased region" description="Basic and acidic residues" evidence="9">
    <location>
        <begin position="336"/>
        <end position="346"/>
    </location>
</feature>